<evidence type="ECO:0000256" key="1">
    <source>
        <dbReference type="SAM" id="MobiDB-lite"/>
    </source>
</evidence>
<evidence type="ECO:0000313" key="3">
    <source>
        <dbReference type="Proteomes" id="UP001374535"/>
    </source>
</evidence>
<organism evidence="2 3">
    <name type="scientific">Vigna mungo</name>
    <name type="common">Black gram</name>
    <name type="synonym">Phaseolus mungo</name>
    <dbReference type="NCBI Taxonomy" id="3915"/>
    <lineage>
        <taxon>Eukaryota</taxon>
        <taxon>Viridiplantae</taxon>
        <taxon>Streptophyta</taxon>
        <taxon>Embryophyta</taxon>
        <taxon>Tracheophyta</taxon>
        <taxon>Spermatophyta</taxon>
        <taxon>Magnoliopsida</taxon>
        <taxon>eudicotyledons</taxon>
        <taxon>Gunneridae</taxon>
        <taxon>Pentapetalae</taxon>
        <taxon>rosids</taxon>
        <taxon>fabids</taxon>
        <taxon>Fabales</taxon>
        <taxon>Fabaceae</taxon>
        <taxon>Papilionoideae</taxon>
        <taxon>50 kb inversion clade</taxon>
        <taxon>NPAAA clade</taxon>
        <taxon>indigoferoid/millettioid clade</taxon>
        <taxon>Phaseoleae</taxon>
        <taxon>Vigna</taxon>
    </lineage>
</organism>
<sequence>ADLTSAGEDTSRRTRVSPSRTQRETRRGELWWPMITLVTCSVASDAWAGRRYAIVFGSVTLPKMHETCSIQCLRDGHLCISNLIARWYMIVSAIAIRILTRTASPNRIHF</sequence>
<feature type="non-terminal residue" evidence="2">
    <location>
        <position position="1"/>
    </location>
</feature>
<reference evidence="2 3" key="1">
    <citation type="journal article" date="2023" name="Life. Sci Alliance">
        <title>Evolutionary insights into 3D genome organization and epigenetic landscape of Vigna mungo.</title>
        <authorList>
            <person name="Junaid A."/>
            <person name="Singh B."/>
            <person name="Bhatia S."/>
        </authorList>
    </citation>
    <scope>NUCLEOTIDE SEQUENCE [LARGE SCALE GENOMIC DNA]</scope>
    <source>
        <strain evidence="2">Urdbean</strain>
    </source>
</reference>
<proteinExistence type="predicted"/>
<dbReference type="Proteomes" id="UP001374535">
    <property type="component" value="Chromosome 7"/>
</dbReference>
<keyword evidence="3" id="KW-1185">Reference proteome</keyword>
<protein>
    <submittedName>
        <fullName evidence="2">Uncharacterized protein</fullName>
    </submittedName>
</protein>
<gene>
    <name evidence="2" type="ORF">V8G54_024407</name>
</gene>
<name>A0AAQ3RTG2_VIGMU</name>
<dbReference type="EMBL" id="CP144694">
    <property type="protein sequence ID" value="WVZ03601.1"/>
    <property type="molecule type" value="Genomic_DNA"/>
</dbReference>
<accession>A0AAQ3RTG2</accession>
<evidence type="ECO:0000313" key="2">
    <source>
        <dbReference type="EMBL" id="WVZ03601.1"/>
    </source>
</evidence>
<feature type="region of interest" description="Disordered" evidence="1">
    <location>
        <begin position="1"/>
        <end position="25"/>
    </location>
</feature>
<dbReference type="AlphaFoldDB" id="A0AAQ3RTG2"/>